<keyword evidence="3" id="KW-1185">Reference proteome</keyword>
<sequence length="93" mass="10556">MSSSSSPSDSPQTFPTHEHSNADPYATLTDKLRQLKEPLKELITNHEELIQQYYTKFEDQSVALGRFSSNKLTKSETVVAQLERLNNALETSR</sequence>
<organism evidence="2 3">
    <name type="scientific">Wickerhamomyces pijperi</name>
    <name type="common">Yeast</name>
    <name type="synonym">Pichia pijperi</name>
    <dbReference type="NCBI Taxonomy" id="599730"/>
    <lineage>
        <taxon>Eukaryota</taxon>
        <taxon>Fungi</taxon>
        <taxon>Dikarya</taxon>
        <taxon>Ascomycota</taxon>
        <taxon>Saccharomycotina</taxon>
        <taxon>Saccharomycetes</taxon>
        <taxon>Phaffomycetales</taxon>
        <taxon>Wickerhamomycetaceae</taxon>
        <taxon>Wickerhamomyces</taxon>
    </lineage>
</organism>
<name>A0A9P8Q571_WICPI</name>
<dbReference type="AlphaFoldDB" id="A0A9P8Q571"/>
<proteinExistence type="predicted"/>
<comment type="caution">
    <text evidence="2">The sequence shown here is derived from an EMBL/GenBank/DDBJ whole genome shotgun (WGS) entry which is preliminary data.</text>
</comment>
<feature type="compositionally biased region" description="Low complexity" evidence="1">
    <location>
        <begin position="1"/>
        <end position="11"/>
    </location>
</feature>
<reference evidence="2" key="1">
    <citation type="journal article" date="2021" name="Open Biol.">
        <title>Shared evolutionary footprints suggest mitochondrial oxidative damage underlies multiple complex I losses in fungi.</title>
        <authorList>
            <person name="Schikora-Tamarit M.A."/>
            <person name="Marcet-Houben M."/>
            <person name="Nosek J."/>
            <person name="Gabaldon T."/>
        </authorList>
    </citation>
    <scope>NUCLEOTIDE SEQUENCE</scope>
    <source>
        <strain evidence="2">CBS2887</strain>
    </source>
</reference>
<gene>
    <name evidence="2" type="ORF">WICPIJ_004771</name>
</gene>
<reference evidence="2" key="2">
    <citation type="submission" date="2021-01" db="EMBL/GenBank/DDBJ databases">
        <authorList>
            <person name="Schikora-Tamarit M.A."/>
        </authorList>
    </citation>
    <scope>NUCLEOTIDE SEQUENCE</scope>
    <source>
        <strain evidence="2">CBS2887</strain>
    </source>
</reference>
<evidence type="ECO:0000256" key="1">
    <source>
        <dbReference type="SAM" id="MobiDB-lite"/>
    </source>
</evidence>
<dbReference type="Proteomes" id="UP000774326">
    <property type="component" value="Unassembled WGS sequence"/>
</dbReference>
<accession>A0A9P8Q571</accession>
<evidence type="ECO:0000313" key="2">
    <source>
        <dbReference type="EMBL" id="KAH3684251.1"/>
    </source>
</evidence>
<dbReference type="EMBL" id="JAEUBG010002651">
    <property type="protein sequence ID" value="KAH3684251.1"/>
    <property type="molecule type" value="Genomic_DNA"/>
</dbReference>
<dbReference type="OrthoDB" id="4020286at2759"/>
<evidence type="ECO:0000313" key="3">
    <source>
        <dbReference type="Proteomes" id="UP000774326"/>
    </source>
</evidence>
<protein>
    <submittedName>
        <fullName evidence="2">Uncharacterized protein</fullName>
    </submittedName>
</protein>
<feature type="region of interest" description="Disordered" evidence="1">
    <location>
        <begin position="1"/>
        <end position="26"/>
    </location>
</feature>